<dbReference type="InterPro" id="IPR004839">
    <property type="entry name" value="Aminotransferase_I/II_large"/>
</dbReference>
<dbReference type="SUPFAM" id="SSF53383">
    <property type="entry name" value="PLP-dependent transferases"/>
    <property type="match status" value="1"/>
</dbReference>
<dbReference type="GO" id="GO:0016212">
    <property type="term" value="F:kynurenine-oxoglutarate transaminase activity"/>
    <property type="evidence" value="ECO:0007669"/>
    <property type="project" value="TreeGrafter"/>
</dbReference>
<dbReference type="InterPro" id="IPR051326">
    <property type="entry name" value="Kynurenine-oxoglutarate_AT"/>
</dbReference>
<accession>A0A382GQ09</accession>
<organism evidence="6">
    <name type="scientific">marine metagenome</name>
    <dbReference type="NCBI Taxonomy" id="408172"/>
    <lineage>
        <taxon>unclassified sequences</taxon>
        <taxon>metagenomes</taxon>
        <taxon>ecological metagenomes</taxon>
    </lineage>
</organism>
<dbReference type="InterPro" id="IPR015424">
    <property type="entry name" value="PyrdxlP-dep_Trfase"/>
</dbReference>
<dbReference type="GO" id="GO:0030170">
    <property type="term" value="F:pyridoxal phosphate binding"/>
    <property type="evidence" value="ECO:0007669"/>
    <property type="project" value="InterPro"/>
</dbReference>
<keyword evidence="2" id="KW-0032">Aminotransferase</keyword>
<protein>
    <recommendedName>
        <fullName evidence="5">Aminotransferase class I/classII large domain-containing protein</fullName>
    </recommendedName>
</protein>
<dbReference type="Pfam" id="PF00155">
    <property type="entry name" value="Aminotran_1_2"/>
    <property type="match status" value="1"/>
</dbReference>
<feature type="domain" description="Aminotransferase class I/classII large" evidence="5">
    <location>
        <begin position="53"/>
        <end position="332"/>
    </location>
</feature>
<proteinExistence type="predicted"/>
<dbReference type="CDD" id="cd00609">
    <property type="entry name" value="AAT_like"/>
    <property type="match status" value="1"/>
</dbReference>
<dbReference type="Gene3D" id="3.90.1150.10">
    <property type="entry name" value="Aspartate Aminotransferase, domain 1"/>
    <property type="match status" value="1"/>
</dbReference>
<keyword evidence="3" id="KW-0808">Transferase</keyword>
<keyword evidence="4" id="KW-0663">Pyridoxal phosphate</keyword>
<dbReference type="EMBL" id="UINC01056550">
    <property type="protein sequence ID" value="SVB76717.1"/>
    <property type="molecule type" value="Genomic_DNA"/>
</dbReference>
<dbReference type="PANTHER" id="PTHR43807">
    <property type="entry name" value="FI04487P"/>
    <property type="match status" value="1"/>
</dbReference>
<evidence type="ECO:0000256" key="4">
    <source>
        <dbReference type="ARBA" id="ARBA00022898"/>
    </source>
</evidence>
<dbReference type="PANTHER" id="PTHR43807:SF20">
    <property type="entry name" value="FI04487P"/>
    <property type="match status" value="1"/>
</dbReference>
<evidence type="ECO:0000256" key="1">
    <source>
        <dbReference type="ARBA" id="ARBA00001933"/>
    </source>
</evidence>
<dbReference type="InterPro" id="IPR015422">
    <property type="entry name" value="PyrdxlP-dep_Trfase_small"/>
</dbReference>
<reference evidence="6" key="1">
    <citation type="submission" date="2018-05" db="EMBL/GenBank/DDBJ databases">
        <authorList>
            <person name="Lanie J.A."/>
            <person name="Ng W.-L."/>
            <person name="Kazmierczak K.M."/>
            <person name="Andrzejewski T.M."/>
            <person name="Davidsen T.M."/>
            <person name="Wayne K.J."/>
            <person name="Tettelin H."/>
            <person name="Glass J.I."/>
            <person name="Rusch D."/>
            <person name="Podicherti R."/>
            <person name="Tsui H.-C.T."/>
            <person name="Winkler M.E."/>
        </authorList>
    </citation>
    <scope>NUCLEOTIDE SEQUENCE</scope>
</reference>
<dbReference type="InterPro" id="IPR015421">
    <property type="entry name" value="PyrdxlP-dep_Trfase_major"/>
</dbReference>
<evidence type="ECO:0000256" key="3">
    <source>
        <dbReference type="ARBA" id="ARBA00022679"/>
    </source>
</evidence>
<name>A0A382GQ09_9ZZZZ</name>
<dbReference type="GO" id="GO:0005739">
    <property type="term" value="C:mitochondrion"/>
    <property type="evidence" value="ECO:0007669"/>
    <property type="project" value="TreeGrafter"/>
</dbReference>
<evidence type="ECO:0000313" key="6">
    <source>
        <dbReference type="EMBL" id="SVB76717.1"/>
    </source>
</evidence>
<dbReference type="AlphaFoldDB" id="A0A382GQ09"/>
<sequence length="401" mass="43696">MEASTPPKRYREVIPVLAARLTEITGIGLDSVAAAAGEDAAVLRLENLDTDISVPEIAFAETRRSISDDLNNSWLPLTGRMELRSAVAARLNSQTGIDYNPNTQVVITCGGMEGLLDTLLAVVDPGDEVILTDPTYAGMINRTRLAGGIPVFVQFRSSGNEWRLDLDRLADAVTSKTRSLFIMNPSMPSGAVLNQEEWDAIAATCVDNDLWLIYNAAMEKILFDQRPYFHPASLDGMAERTITVGSASKEYRMIGWKVGWVVGPEQVMESIGTVHIYNTADAVGLTQTAVAAVVAGTEEDTGVEVAIAEWQKRRDLIVDELSEYNLIPAAGGWSMLLEVGQLGFTSVEASERLLGLGKIAATYMRDWGHENSDQYVRLVFSNEPVERLAGIGEKTKASLLR</sequence>
<dbReference type="Gene3D" id="3.40.640.10">
    <property type="entry name" value="Type I PLP-dependent aspartate aminotransferase-like (Major domain)"/>
    <property type="match status" value="1"/>
</dbReference>
<evidence type="ECO:0000256" key="2">
    <source>
        <dbReference type="ARBA" id="ARBA00022576"/>
    </source>
</evidence>
<gene>
    <name evidence="6" type="ORF">METZ01_LOCUS229571</name>
</gene>
<evidence type="ECO:0000259" key="5">
    <source>
        <dbReference type="Pfam" id="PF00155"/>
    </source>
</evidence>
<comment type="cofactor">
    <cofactor evidence="1">
        <name>pyridoxal 5'-phosphate</name>
        <dbReference type="ChEBI" id="CHEBI:597326"/>
    </cofactor>
</comment>